<proteinExistence type="predicted"/>
<feature type="region of interest" description="Disordered" evidence="1">
    <location>
        <begin position="12"/>
        <end position="33"/>
    </location>
</feature>
<gene>
    <name evidence="2" type="ORF">F511_15348</name>
</gene>
<dbReference type="AlphaFoldDB" id="A0A2Z7BX07"/>
<accession>A0A2Z7BX07</accession>
<feature type="compositionally biased region" description="Basic and acidic residues" evidence="1">
    <location>
        <begin position="204"/>
        <end position="218"/>
    </location>
</feature>
<protein>
    <submittedName>
        <fullName evidence="2">Uncharacterized protein</fullName>
    </submittedName>
</protein>
<organism evidence="2 3">
    <name type="scientific">Dorcoceras hygrometricum</name>
    <dbReference type="NCBI Taxonomy" id="472368"/>
    <lineage>
        <taxon>Eukaryota</taxon>
        <taxon>Viridiplantae</taxon>
        <taxon>Streptophyta</taxon>
        <taxon>Embryophyta</taxon>
        <taxon>Tracheophyta</taxon>
        <taxon>Spermatophyta</taxon>
        <taxon>Magnoliopsida</taxon>
        <taxon>eudicotyledons</taxon>
        <taxon>Gunneridae</taxon>
        <taxon>Pentapetalae</taxon>
        <taxon>asterids</taxon>
        <taxon>lamiids</taxon>
        <taxon>Lamiales</taxon>
        <taxon>Gesneriaceae</taxon>
        <taxon>Didymocarpoideae</taxon>
        <taxon>Trichosporeae</taxon>
        <taxon>Loxocarpinae</taxon>
        <taxon>Dorcoceras</taxon>
    </lineage>
</organism>
<reference evidence="2 3" key="1">
    <citation type="journal article" date="2015" name="Proc. Natl. Acad. Sci. U.S.A.">
        <title>The resurrection genome of Boea hygrometrica: A blueprint for survival of dehydration.</title>
        <authorList>
            <person name="Xiao L."/>
            <person name="Yang G."/>
            <person name="Zhang L."/>
            <person name="Yang X."/>
            <person name="Zhao S."/>
            <person name="Ji Z."/>
            <person name="Zhou Q."/>
            <person name="Hu M."/>
            <person name="Wang Y."/>
            <person name="Chen M."/>
            <person name="Xu Y."/>
            <person name="Jin H."/>
            <person name="Xiao X."/>
            <person name="Hu G."/>
            <person name="Bao F."/>
            <person name="Hu Y."/>
            <person name="Wan P."/>
            <person name="Li L."/>
            <person name="Deng X."/>
            <person name="Kuang T."/>
            <person name="Xiang C."/>
            <person name="Zhu J.K."/>
            <person name="Oliver M.J."/>
            <person name="He Y."/>
        </authorList>
    </citation>
    <scope>NUCLEOTIDE SEQUENCE [LARGE SCALE GENOMIC DNA]</scope>
    <source>
        <strain evidence="3">cv. XS01</strain>
    </source>
</reference>
<feature type="region of interest" description="Disordered" evidence="1">
    <location>
        <begin position="194"/>
        <end position="226"/>
    </location>
</feature>
<sequence>MKRRRVDIQQMILESSRKNQQHWDSNQKGDRPAEAPICEAWLPEEPAKANTDQGSPKIGKINEVDLSTKIHIKTANHATCYTSSYEMHDGCQRIIGGRGTTTQLCSSHHHSVIFRCDGGKINEVDLSTKIHIKTANHATCYTSSYEMHDGCQRIIGGRGTTTQLCSSHHHSVIFRCDGSADHHRIVVFRRDNSTGHHNSHIGPFRHDDSAGRSQRAKESSSQVNQAQGSICTSNLNQISPGHGTNDLLKFASSLTHGFRNEEDDQQQLYLSSRWFAIYKQSAVGLVFMKSAAGLAMETSKVESAIRNQAEAKLNQLEHDETAETMTTSCKR</sequence>
<dbReference type="Proteomes" id="UP000250235">
    <property type="component" value="Unassembled WGS sequence"/>
</dbReference>
<evidence type="ECO:0000313" key="2">
    <source>
        <dbReference type="EMBL" id="KZV39121.1"/>
    </source>
</evidence>
<name>A0A2Z7BX07_9LAMI</name>
<evidence type="ECO:0000313" key="3">
    <source>
        <dbReference type="Proteomes" id="UP000250235"/>
    </source>
</evidence>
<evidence type="ECO:0000256" key="1">
    <source>
        <dbReference type="SAM" id="MobiDB-lite"/>
    </source>
</evidence>
<dbReference type="EMBL" id="KV001318">
    <property type="protein sequence ID" value="KZV39121.1"/>
    <property type="molecule type" value="Genomic_DNA"/>
</dbReference>
<keyword evidence="3" id="KW-1185">Reference proteome</keyword>